<evidence type="ECO:0000256" key="1">
    <source>
        <dbReference type="SAM" id="Coils"/>
    </source>
</evidence>
<dbReference type="SUPFAM" id="SSF48239">
    <property type="entry name" value="Terpenoid cyclases/Protein prenyltransferases"/>
    <property type="match status" value="2"/>
</dbReference>
<name>A0ABW3CUR9_9FLAO</name>
<organism evidence="3 4">
    <name type="scientific">Sungkyunkwania multivorans</name>
    <dbReference type="NCBI Taxonomy" id="1173618"/>
    <lineage>
        <taxon>Bacteria</taxon>
        <taxon>Pseudomonadati</taxon>
        <taxon>Bacteroidota</taxon>
        <taxon>Flavobacteriia</taxon>
        <taxon>Flavobacteriales</taxon>
        <taxon>Flavobacteriaceae</taxon>
        <taxon>Sungkyunkwania</taxon>
    </lineage>
</organism>
<feature type="domain" description="Alpha-macroglobulin-like TED" evidence="2">
    <location>
        <begin position="68"/>
        <end position="153"/>
    </location>
</feature>
<protein>
    <recommendedName>
        <fullName evidence="2">Alpha-macroglobulin-like TED domain-containing protein</fullName>
    </recommendedName>
</protein>
<accession>A0ABW3CUR9</accession>
<feature type="coiled-coil region" evidence="1">
    <location>
        <begin position="284"/>
        <end position="311"/>
    </location>
</feature>
<dbReference type="InterPro" id="IPR011626">
    <property type="entry name" value="Alpha-macroglobulin_TED"/>
</dbReference>
<comment type="caution">
    <text evidence="3">The sequence shown here is derived from an EMBL/GenBank/DDBJ whole genome shotgun (WGS) entry which is preliminary data.</text>
</comment>
<keyword evidence="4" id="KW-1185">Reference proteome</keyword>
<dbReference type="Proteomes" id="UP001596978">
    <property type="component" value="Unassembled WGS sequence"/>
</dbReference>
<reference evidence="4" key="1">
    <citation type="journal article" date="2019" name="Int. J. Syst. Evol. Microbiol.">
        <title>The Global Catalogue of Microorganisms (GCM) 10K type strain sequencing project: providing services to taxonomists for standard genome sequencing and annotation.</title>
        <authorList>
            <consortium name="The Broad Institute Genomics Platform"/>
            <consortium name="The Broad Institute Genome Sequencing Center for Infectious Disease"/>
            <person name="Wu L."/>
            <person name="Ma J."/>
        </authorList>
    </citation>
    <scope>NUCLEOTIDE SEQUENCE [LARGE SCALE GENOMIC DNA]</scope>
    <source>
        <strain evidence="4">CCUG 62952</strain>
    </source>
</reference>
<sequence length="439" mass="47953">MKTKVITATSIILLALAVTVVFLNRSTELKAPVAHSMEPEKGCVFMTTFGEQSSEGYAIFKSDAAIITAIDKGLDWLSQSQQPNGGWGAGLHSMQHQMDPHSVKTDPATTAMVAMAILRSGSTLKDGQYSSSLNKALNYLLLAVESTSKDDPYITTNRGTQIQSKLGEHIDAVLTMQFFSNLLNHELNDDKKRRIERALDICVSKVQMATDDQGKVKNAGWAGVLQSGFATNALESAEAVGANVDKKILEKQRAYQKGNVDEQTGDVKTSDGAGIMLYSVSSSVRATAKEAREAEEQLNKAKEEGIIAVEEIVTPQALERIGFDADKAKKYSASYGVYNAAKEQAQRDDVMTGFGNNGGEEFLSYLQTGESLLVNKDNDWKTWYDKISGRIVKIQNKDGSWNGHHCITSPVFCTATSLMILTVENDIDWLTKLGENTKI</sequence>
<evidence type="ECO:0000259" key="2">
    <source>
        <dbReference type="Pfam" id="PF07678"/>
    </source>
</evidence>
<proteinExistence type="predicted"/>
<gene>
    <name evidence="3" type="ORF">ACFQ1M_02005</name>
</gene>
<evidence type="ECO:0000313" key="4">
    <source>
        <dbReference type="Proteomes" id="UP001596978"/>
    </source>
</evidence>
<evidence type="ECO:0000313" key="3">
    <source>
        <dbReference type="EMBL" id="MFD0860967.1"/>
    </source>
</evidence>
<keyword evidence="1" id="KW-0175">Coiled coil</keyword>
<dbReference type="EMBL" id="JBHTJH010000003">
    <property type="protein sequence ID" value="MFD0860967.1"/>
    <property type="molecule type" value="Genomic_DNA"/>
</dbReference>
<dbReference type="Pfam" id="PF07678">
    <property type="entry name" value="TED_complement"/>
    <property type="match status" value="1"/>
</dbReference>
<dbReference type="Gene3D" id="1.50.10.20">
    <property type="match status" value="1"/>
</dbReference>
<dbReference type="InterPro" id="IPR008930">
    <property type="entry name" value="Terpenoid_cyclase/PrenylTrfase"/>
</dbReference>
<dbReference type="RefSeq" id="WP_386403097.1">
    <property type="nucleotide sequence ID" value="NZ_JBHTJH010000003.1"/>
</dbReference>